<dbReference type="Proteomes" id="UP001174677">
    <property type="component" value="Chromosome 4"/>
</dbReference>
<name>A0ABQ9MXG9_HEVBR</name>
<evidence type="ECO:0000259" key="2">
    <source>
        <dbReference type="Pfam" id="PF07839"/>
    </source>
</evidence>
<feature type="domain" description="Calmodulin-binding" evidence="2">
    <location>
        <begin position="276"/>
        <end position="373"/>
    </location>
</feature>
<protein>
    <recommendedName>
        <fullName evidence="2">Calmodulin-binding domain-containing protein</fullName>
    </recommendedName>
</protein>
<feature type="compositionally biased region" description="Basic and acidic residues" evidence="1">
    <location>
        <begin position="299"/>
        <end position="308"/>
    </location>
</feature>
<accession>A0ABQ9MXG9</accession>
<evidence type="ECO:0000313" key="4">
    <source>
        <dbReference type="Proteomes" id="UP001174677"/>
    </source>
</evidence>
<feature type="compositionally biased region" description="Polar residues" evidence="1">
    <location>
        <begin position="13"/>
        <end position="33"/>
    </location>
</feature>
<evidence type="ECO:0000256" key="1">
    <source>
        <dbReference type="SAM" id="MobiDB-lite"/>
    </source>
</evidence>
<dbReference type="Pfam" id="PF07839">
    <property type="entry name" value="CaM_binding"/>
    <property type="match status" value="1"/>
</dbReference>
<gene>
    <name evidence="3" type="ORF">P3X46_007922</name>
</gene>
<dbReference type="InterPro" id="IPR012417">
    <property type="entry name" value="CaM-bd_dom_pln"/>
</dbReference>
<dbReference type="EMBL" id="JARPOI010000004">
    <property type="protein sequence ID" value="KAJ9184152.1"/>
    <property type="molecule type" value="Genomic_DNA"/>
</dbReference>
<evidence type="ECO:0000313" key="3">
    <source>
        <dbReference type="EMBL" id="KAJ9184152.1"/>
    </source>
</evidence>
<feature type="region of interest" description="Disordered" evidence="1">
    <location>
        <begin position="1"/>
        <end position="189"/>
    </location>
</feature>
<feature type="compositionally biased region" description="Basic and acidic residues" evidence="1">
    <location>
        <begin position="100"/>
        <end position="112"/>
    </location>
</feature>
<comment type="caution">
    <text evidence="3">The sequence shown here is derived from an EMBL/GenBank/DDBJ whole genome shotgun (WGS) entry which is preliminary data.</text>
</comment>
<keyword evidence="4" id="KW-1185">Reference proteome</keyword>
<feature type="region of interest" description="Disordered" evidence="1">
    <location>
        <begin position="269"/>
        <end position="345"/>
    </location>
</feature>
<organism evidence="3 4">
    <name type="scientific">Hevea brasiliensis</name>
    <name type="common">Para rubber tree</name>
    <name type="synonym">Siphonia brasiliensis</name>
    <dbReference type="NCBI Taxonomy" id="3981"/>
    <lineage>
        <taxon>Eukaryota</taxon>
        <taxon>Viridiplantae</taxon>
        <taxon>Streptophyta</taxon>
        <taxon>Embryophyta</taxon>
        <taxon>Tracheophyta</taxon>
        <taxon>Spermatophyta</taxon>
        <taxon>Magnoliopsida</taxon>
        <taxon>eudicotyledons</taxon>
        <taxon>Gunneridae</taxon>
        <taxon>Pentapetalae</taxon>
        <taxon>rosids</taxon>
        <taxon>fabids</taxon>
        <taxon>Malpighiales</taxon>
        <taxon>Euphorbiaceae</taxon>
        <taxon>Crotonoideae</taxon>
        <taxon>Micrandreae</taxon>
        <taxon>Hevea</taxon>
    </lineage>
</organism>
<feature type="compositionally biased region" description="Low complexity" evidence="1">
    <location>
        <begin position="117"/>
        <end position="130"/>
    </location>
</feature>
<reference evidence="3" key="1">
    <citation type="journal article" date="2023" name="Plant Biotechnol. J.">
        <title>Chromosome-level wild Hevea brasiliensis genome provides new tools for genomic-assisted breeding and valuable loci to elevate rubber yield.</title>
        <authorList>
            <person name="Cheng H."/>
            <person name="Song X."/>
            <person name="Hu Y."/>
            <person name="Wu T."/>
            <person name="Yang Q."/>
            <person name="An Z."/>
            <person name="Feng S."/>
            <person name="Deng Z."/>
            <person name="Wu W."/>
            <person name="Zeng X."/>
            <person name="Tu M."/>
            <person name="Wang X."/>
            <person name="Huang H."/>
        </authorList>
    </citation>
    <scope>NUCLEOTIDE SEQUENCE</scope>
    <source>
        <strain evidence="3">MT/VB/25A 57/8</strain>
    </source>
</reference>
<sequence>MVIAPLKKEKKVTSSSNSHNIHKQANNPKPATGSSTDKDKSTPSSKPVPNYLKPTFSSRSESLNLVGKTINEDATPKLLRGRSFDRPSSAARAQKSLISPDHKERLASRDRPMAIQSSSFSASSRTRTSTKPALERSFRSLKPIRSQASGAGVIKRSSSFSRVSNLSKNGSNPNAPHSSKVPNSRHSTEALSLETGQERYEEFMVQEPRDGKCWKEGRRRCCKIIRLKIVKIRELSLVKFPHFYPRRQHRLRIIKVNYMKIMKTKINIEGEENHRSNNHSEEGNADDAKVESDEDKGEEENAKEKAACSEEPGVEEEGNQEVGNAKQKLQGEEEKKEAPATYDDMIEQRQKISSLRRGRTRLKALVGAFETVIDYETAGSNN</sequence>
<feature type="compositionally biased region" description="Basic and acidic residues" evidence="1">
    <location>
        <begin position="329"/>
        <end position="338"/>
    </location>
</feature>
<feature type="compositionally biased region" description="Polar residues" evidence="1">
    <location>
        <begin position="168"/>
        <end position="185"/>
    </location>
</feature>
<proteinExistence type="predicted"/>
<feature type="compositionally biased region" description="Basic and acidic residues" evidence="1">
    <location>
        <begin position="269"/>
        <end position="291"/>
    </location>
</feature>
<feature type="compositionally biased region" description="Low complexity" evidence="1">
    <location>
        <begin position="157"/>
        <end position="167"/>
    </location>
</feature>